<keyword evidence="4" id="KW-1185">Reference proteome</keyword>
<dbReference type="SUPFAM" id="SSF88659">
    <property type="entry name" value="Sigma3 and sigma4 domains of RNA polymerase sigma factors"/>
    <property type="match status" value="1"/>
</dbReference>
<evidence type="ECO:0000313" key="4">
    <source>
        <dbReference type="Proteomes" id="UP000266328"/>
    </source>
</evidence>
<dbReference type="Proteomes" id="UP000266328">
    <property type="component" value="Unassembled WGS sequence"/>
</dbReference>
<proteinExistence type="inferred from homology"/>
<dbReference type="Pfam" id="PF02001">
    <property type="entry name" value="DUF134"/>
    <property type="match status" value="1"/>
</dbReference>
<protein>
    <submittedName>
        <fullName evidence="3">DUF134 domain-containing protein</fullName>
    </submittedName>
</protein>
<dbReference type="PANTHER" id="PTHR37478">
    <property type="match status" value="1"/>
</dbReference>
<dbReference type="EMBL" id="QXIS01000035">
    <property type="protein sequence ID" value="RIE05530.1"/>
    <property type="molecule type" value="Genomic_DNA"/>
</dbReference>
<evidence type="ECO:0000259" key="2">
    <source>
        <dbReference type="Pfam" id="PF02579"/>
    </source>
</evidence>
<dbReference type="RefSeq" id="WP_119089617.1">
    <property type="nucleotide sequence ID" value="NZ_QXIS01000035.1"/>
</dbReference>
<reference evidence="3 4" key="1">
    <citation type="submission" date="2018-09" db="EMBL/GenBank/DDBJ databases">
        <title>Discovery and Ecogenomic Context for Candidatus Cryosericales, a Global Caldiserica Order Active in Thawing Permafrost.</title>
        <authorList>
            <person name="Martinez M.A."/>
            <person name="Woodcroft B.J."/>
            <person name="Ignacio Espinoza J.C."/>
            <person name="Zayed A."/>
            <person name="Singleton C.M."/>
            <person name="Boyd J."/>
            <person name="Li Y.-F."/>
            <person name="Purvine S."/>
            <person name="Maughan H."/>
            <person name="Hodgkins S.B."/>
            <person name="Anderson D."/>
            <person name="Sederholm M."/>
            <person name="Temperton B."/>
            <person name="Saleska S.R."/>
            <person name="Tyson G.W."/>
            <person name="Rich V.I."/>
        </authorList>
    </citation>
    <scope>NUCLEOTIDE SEQUENCE [LARGE SCALE GENOMIC DNA]</scope>
    <source>
        <strain evidence="3 4">SMC7</strain>
    </source>
</reference>
<dbReference type="Pfam" id="PF02579">
    <property type="entry name" value="Nitro_FeMo-Co"/>
    <property type="match status" value="1"/>
</dbReference>
<dbReference type="CDD" id="cd00562">
    <property type="entry name" value="NifX_NifB"/>
    <property type="match status" value="1"/>
</dbReference>
<sequence length="248" mass="26825">MPGRQVARRCGTYDRAQPFCPEAPGTLHVLGADEMEALRLSDLLDLDQTEAAHRMDISQSTFHRILAGARHKVAASLVGGYPLTVARAWDADMNGVPVHRRQEKKPGGIGMITRIALPTDDGTALCQHFGRAHYYKIVEITDGKVTASELRDKFAHVHGEENHGESDVSHEEVHGRMADAAHGCDTIIAGGMGTGAMNALTAAGYSVMQTDMSNLDEIVESYRAGTFVNLAGKVSCHHEGEGHDNCRK</sequence>
<accession>A0A398CTU6</accession>
<dbReference type="InterPro" id="IPR002852">
    <property type="entry name" value="UPF0251"/>
</dbReference>
<dbReference type="InterPro" id="IPR036105">
    <property type="entry name" value="DiNase_FeMo-co_biosyn_sf"/>
</dbReference>
<gene>
    <name evidence="3" type="ORF">SMC7_06895</name>
</gene>
<feature type="domain" description="Dinitrogenase iron-molybdenum cofactor biosynthesis" evidence="2">
    <location>
        <begin position="122"/>
        <end position="223"/>
    </location>
</feature>
<dbReference type="OrthoDB" id="9807451at2"/>
<dbReference type="InterPro" id="IPR003731">
    <property type="entry name" value="Di-Nase_FeMo-co_biosynth"/>
</dbReference>
<comment type="similarity">
    <text evidence="1">Belongs to the UPF0251 family.</text>
</comment>
<evidence type="ECO:0000256" key="1">
    <source>
        <dbReference type="ARBA" id="ARBA00009350"/>
    </source>
</evidence>
<dbReference type="AlphaFoldDB" id="A0A398CTU6"/>
<comment type="caution">
    <text evidence="3">The sequence shown here is derived from an EMBL/GenBank/DDBJ whole genome shotgun (WGS) entry which is preliminary data.</text>
</comment>
<dbReference type="SUPFAM" id="SSF53146">
    <property type="entry name" value="Nitrogenase accessory factor-like"/>
    <property type="match status" value="1"/>
</dbReference>
<evidence type="ECO:0000313" key="3">
    <source>
        <dbReference type="EMBL" id="RIE05530.1"/>
    </source>
</evidence>
<organism evidence="3 4">
    <name type="scientific">Candidatus Cryosericum terrychapinii</name>
    <dbReference type="NCBI Taxonomy" id="2290919"/>
    <lineage>
        <taxon>Bacteria</taxon>
        <taxon>Pseudomonadati</taxon>
        <taxon>Caldisericota/Cryosericota group</taxon>
        <taxon>Candidatus Cryosericota</taxon>
        <taxon>Candidatus Cryosericia</taxon>
        <taxon>Candidatus Cryosericales</taxon>
        <taxon>Candidatus Cryosericaceae</taxon>
        <taxon>Candidatus Cryosericum</taxon>
    </lineage>
</organism>
<name>A0A398CTU6_9BACT</name>
<dbReference type="Gene3D" id="3.30.420.130">
    <property type="entry name" value="Dinitrogenase iron-molybdenum cofactor biosynthesis domain"/>
    <property type="match status" value="1"/>
</dbReference>
<dbReference type="InterPro" id="IPR013324">
    <property type="entry name" value="RNA_pol_sigma_r3/r4-like"/>
</dbReference>
<dbReference type="PANTHER" id="PTHR37478:SF2">
    <property type="entry name" value="UPF0251 PROTEIN TK0562"/>
    <property type="match status" value="1"/>
</dbReference>